<dbReference type="OrthoDB" id="6762376at2759"/>
<protein>
    <recommendedName>
        <fullName evidence="1">DUF4729 domain-containing protein</fullName>
    </recommendedName>
</protein>
<dbReference type="Proteomes" id="UP000030742">
    <property type="component" value="Unassembled WGS sequence"/>
</dbReference>
<gene>
    <name evidence="2" type="ORF">D910_04081</name>
</gene>
<dbReference type="EMBL" id="KB631844">
    <property type="protein sequence ID" value="ERL86675.1"/>
    <property type="molecule type" value="Genomic_DNA"/>
</dbReference>
<dbReference type="InterPro" id="IPR031732">
    <property type="entry name" value="DUF4729"/>
</dbReference>
<evidence type="ECO:0000313" key="2">
    <source>
        <dbReference type="EMBL" id="ERL86675.1"/>
    </source>
</evidence>
<sequence>MEQKKIFALCQICQASYNIATLLQSSNNDFYCRDCFKRSFYAGVSGAGDRETEIVNVKGKKFMPHPERYVQRSQVSNLLRGHQNLSVMSLSKRPVRCPNADCSKYISVCTLESHFKHEHKEVPIVSTRLDARCASEFYPRDVRYGTIQCIVLLKVINAEFLNMCRLSRMALPSLHPEEQKPIMILMSSRIADLHLTPEDAEEVHQNPQVPDGHSQEEVFRKGERIIVWLASNILTNLSYTVAVSTMDNEIRQKFFGPMLTLNESAAKVCKEGNCLILTHFHCNGMTEHGAKPLALDVVVHNPE</sequence>
<dbReference type="Pfam" id="PF15866">
    <property type="entry name" value="DUF4729"/>
    <property type="match status" value="1"/>
</dbReference>
<dbReference type="STRING" id="77166.U4U9R1"/>
<evidence type="ECO:0000313" key="3">
    <source>
        <dbReference type="Proteomes" id="UP000030742"/>
    </source>
</evidence>
<dbReference type="AlphaFoldDB" id="U4U9R1"/>
<reference evidence="2 3" key="1">
    <citation type="journal article" date="2013" name="Genome Biol.">
        <title>Draft genome of the mountain pine beetle, Dendroctonus ponderosae Hopkins, a major forest pest.</title>
        <authorList>
            <person name="Keeling C.I."/>
            <person name="Yuen M.M."/>
            <person name="Liao N.Y."/>
            <person name="Docking T.R."/>
            <person name="Chan S.K."/>
            <person name="Taylor G.A."/>
            <person name="Palmquist D.L."/>
            <person name="Jackman S.D."/>
            <person name="Nguyen A."/>
            <person name="Li M."/>
            <person name="Henderson H."/>
            <person name="Janes J.K."/>
            <person name="Zhao Y."/>
            <person name="Pandoh P."/>
            <person name="Moore R."/>
            <person name="Sperling F.A."/>
            <person name="Huber D.P."/>
            <person name="Birol I."/>
            <person name="Jones S.J."/>
            <person name="Bohlmann J."/>
        </authorList>
    </citation>
    <scope>NUCLEOTIDE SEQUENCE</scope>
</reference>
<name>U4U9R1_DENPD</name>
<evidence type="ECO:0000259" key="1">
    <source>
        <dbReference type="Pfam" id="PF15866"/>
    </source>
</evidence>
<accession>U4U9R1</accession>
<feature type="domain" description="DUF4729" evidence="1">
    <location>
        <begin position="96"/>
        <end position="287"/>
    </location>
</feature>
<organism evidence="2 3">
    <name type="scientific">Dendroctonus ponderosae</name>
    <name type="common">Mountain pine beetle</name>
    <dbReference type="NCBI Taxonomy" id="77166"/>
    <lineage>
        <taxon>Eukaryota</taxon>
        <taxon>Metazoa</taxon>
        <taxon>Ecdysozoa</taxon>
        <taxon>Arthropoda</taxon>
        <taxon>Hexapoda</taxon>
        <taxon>Insecta</taxon>
        <taxon>Pterygota</taxon>
        <taxon>Neoptera</taxon>
        <taxon>Endopterygota</taxon>
        <taxon>Coleoptera</taxon>
        <taxon>Polyphaga</taxon>
        <taxon>Cucujiformia</taxon>
        <taxon>Curculionidae</taxon>
        <taxon>Scolytinae</taxon>
        <taxon>Dendroctonus</taxon>
    </lineage>
</organism>
<proteinExistence type="predicted"/>